<feature type="compositionally biased region" description="Basic and acidic residues" evidence="1">
    <location>
        <begin position="51"/>
        <end position="79"/>
    </location>
</feature>
<proteinExistence type="predicted"/>
<dbReference type="OrthoDB" id="10651358at2759"/>
<keyword evidence="2" id="KW-0472">Membrane</keyword>
<evidence type="ECO:0000313" key="3">
    <source>
        <dbReference type="EMBL" id="KAF2641685.1"/>
    </source>
</evidence>
<organism evidence="3 4">
    <name type="scientific">Massarina eburnea CBS 473.64</name>
    <dbReference type="NCBI Taxonomy" id="1395130"/>
    <lineage>
        <taxon>Eukaryota</taxon>
        <taxon>Fungi</taxon>
        <taxon>Dikarya</taxon>
        <taxon>Ascomycota</taxon>
        <taxon>Pezizomycotina</taxon>
        <taxon>Dothideomycetes</taxon>
        <taxon>Pleosporomycetidae</taxon>
        <taxon>Pleosporales</taxon>
        <taxon>Massarineae</taxon>
        <taxon>Massarinaceae</taxon>
        <taxon>Massarina</taxon>
    </lineage>
</organism>
<sequence length="311" mass="34445">MFAFVSPPTATLLSIIIGVLIPTIIIGLLALFGEPVRSLFEPPRATTLAHIEQESEQKAQERSRLQRRKELRDREEPRYPRLFRSGKTSGGTTRPVRPVRVTSSPLHEASDTDVPSRIAAVHGSVRFVDLANVPGSVTLTDRDVASIGDDVYAVLFRRHPDMPHDQAASYVRLLTKALTSTMRGHSTETTRSNYHQTRNRTDRIDSASILDDNRSHRVTTTTSTFLPSHVPSMTLRRRRLSNSSNLHQAYVSGTNSSIDGPPTPNHFREEYMAQDPVFGHVLELVVADSNNEADGLDETMAALGECGLDKA</sequence>
<evidence type="ECO:0000313" key="4">
    <source>
        <dbReference type="Proteomes" id="UP000799753"/>
    </source>
</evidence>
<dbReference type="Proteomes" id="UP000799753">
    <property type="component" value="Unassembled WGS sequence"/>
</dbReference>
<protein>
    <submittedName>
        <fullName evidence="3">Uncharacterized protein</fullName>
    </submittedName>
</protein>
<evidence type="ECO:0000256" key="1">
    <source>
        <dbReference type="SAM" id="MobiDB-lite"/>
    </source>
</evidence>
<keyword evidence="2" id="KW-0812">Transmembrane</keyword>
<feature type="region of interest" description="Disordered" evidence="1">
    <location>
        <begin position="51"/>
        <end position="110"/>
    </location>
</feature>
<evidence type="ECO:0000256" key="2">
    <source>
        <dbReference type="SAM" id="Phobius"/>
    </source>
</evidence>
<dbReference type="EMBL" id="MU006782">
    <property type="protein sequence ID" value="KAF2641685.1"/>
    <property type="molecule type" value="Genomic_DNA"/>
</dbReference>
<dbReference type="AlphaFoldDB" id="A0A6A6S2C7"/>
<gene>
    <name evidence="3" type="ORF">P280DRAFT_478987</name>
</gene>
<feature type="transmembrane region" description="Helical" evidence="2">
    <location>
        <begin position="12"/>
        <end position="32"/>
    </location>
</feature>
<keyword evidence="2" id="KW-1133">Transmembrane helix</keyword>
<keyword evidence="4" id="KW-1185">Reference proteome</keyword>
<reference evidence="3" key="1">
    <citation type="journal article" date="2020" name="Stud. Mycol.">
        <title>101 Dothideomycetes genomes: a test case for predicting lifestyles and emergence of pathogens.</title>
        <authorList>
            <person name="Haridas S."/>
            <person name="Albert R."/>
            <person name="Binder M."/>
            <person name="Bloem J."/>
            <person name="Labutti K."/>
            <person name="Salamov A."/>
            <person name="Andreopoulos B."/>
            <person name="Baker S."/>
            <person name="Barry K."/>
            <person name="Bills G."/>
            <person name="Bluhm B."/>
            <person name="Cannon C."/>
            <person name="Castanera R."/>
            <person name="Culley D."/>
            <person name="Daum C."/>
            <person name="Ezra D."/>
            <person name="Gonzalez J."/>
            <person name="Henrissat B."/>
            <person name="Kuo A."/>
            <person name="Liang C."/>
            <person name="Lipzen A."/>
            <person name="Lutzoni F."/>
            <person name="Magnuson J."/>
            <person name="Mondo S."/>
            <person name="Nolan M."/>
            <person name="Ohm R."/>
            <person name="Pangilinan J."/>
            <person name="Park H.-J."/>
            <person name="Ramirez L."/>
            <person name="Alfaro M."/>
            <person name="Sun H."/>
            <person name="Tritt A."/>
            <person name="Yoshinaga Y."/>
            <person name="Zwiers L.-H."/>
            <person name="Turgeon B."/>
            <person name="Goodwin S."/>
            <person name="Spatafora J."/>
            <person name="Crous P."/>
            <person name="Grigoriev I."/>
        </authorList>
    </citation>
    <scope>NUCLEOTIDE SEQUENCE</scope>
    <source>
        <strain evidence="3">CBS 473.64</strain>
    </source>
</reference>
<accession>A0A6A6S2C7</accession>
<name>A0A6A6S2C7_9PLEO</name>